<organism evidence="2">
    <name type="scientific">uncultured Sulfurovum sp</name>
    <dbReference type="NCBI Taxonomy" id="269237"/>
    <lineage>
        <taxon>Bacteria</taxon>
        <taxon>Pseudomonadati</taxon>
        <taxon>Campylobacterota</taxon>
        <taxon>Epsilonproteobacteria</taxon>
        <taxon>Campylobacterales</taxon>
        <taxon>Sulfurovaceae</taxon>
        <taxon>Sulfurovum</taxon>
        <taxon>environmental samples</taxon>
    </lineage>
</organism>
<sequence>MAQEERLDIHYFSTTPKNSWELLKWIFSEPVKVEKFSEKISQKNAYSYYMKIFFMLAILGLLIHIFIIYLIASLGTESFYSFFFDDRLADFFNVVKNTSSKFILLFKVNGYFFIYQITLWLIFGILLVRFKYFKLGITLAVINGFFLLFPPMFDGVINVYSQA</sequence>
<dbReference type="AlphaFoldDB" id="A0A6S6T8Y1"/>
<feature type="transmembrane region" description="Helical" evidence="1">
    <location>
        <begin position="110"/>
        <end position="128"/>
    </location>
</feature>
<accession>A0A6S6T8Y1</accession>
<protein>
    <submittedName>
        <fullName evidence="2">Uncharacterized protein</fullName>
    </submittedName>
</protein>
<evidence type="ECO:0000313" key="2">
    <source>
        <dbReference type="EMBL" id="CAA6817252.1"/>
    </source>
</evidence>
<feature type="transmembrane region" description="Helical" evidence="1">
    <location>
        <begin position="52"/>
        <end position="72"/>
    </location>
</feature>
<evidence type="ECO:0000256" key="1">
    <source>
        <dbReference type="SAM" id="Phobius"/>
    </source>
</evidence>
<keyword evidence="1" id="KW-0812">Transmembrane</keyword>
<reference evidence="2" key="1">
    <citation type="submission" date="2020-01" db="EMBL/GenBank/DDBJ databases">
        <authorList>
            <person name="Meier V. D."/>
            <person name="Meier V D."/>
        </authorList>
    </citation>
    <scope>NUCLEOTIDE SEQUENCE</scope>
    <source>
        <strain evidence="2">HLG_WM_MAG_04</strain>
    </source>
</reference>
<name>A0A6S6T8Y1_9BACT</name>
<gene>
    <name evidence="2" type="ORF">HELGO_WM23669</name>
</gene>
<keyword evidence="1" id="KW-0472">Membrane</keyword>
<proteinExistence type="predicted"/>
<dbReference type="EMBL" id="CACVAX010000048">
    <property type="protein sequence ID" value="CAA6817252.1"/>
    <property type="molecule type" value="Genomic_DNA"/>
</dbReference>
<keyword evidence="1" id="KW-1133">Transmembrane helix</keyword>
<feature type="transmembrane region" description="Helical" evidence="1">
    <location>
        <begin position="135"/>
        <end position="153"/>
    </location>
</feature>